<gene>
    <name evidence="2" type="ORF">MEBOL_003940</name>
</gene>
<proteinExistence type="predicted"/>
<keyword evidence="1" id="KW-0472">Membrane</keyword>
<sequence length="248" mass="26143">MSPCTDPRAKQALRALFEGGLDAGGFSRLREHVARCAECREVYERLSRVDSALEKRALPEHRRALLEQELLARLATAPGAVRPSGHKRFSLPSFLLPSLVGLAVAAVALVWVVPRLRAPESEWQARGGSGTSAWGLRAFCVGPGGRVLAEASPGGALACGEGDAVQFSYTAPEAARLRVEAAGPSGEPLRFFPSEGPAAPVTPGVDVPLPHSTPVQGGWLAAPLKVRASFVDTQGRVVSETSLTLSPR</sequence>
<dbReference type="RefSeq" id="WP_095978926.1">
    <property type="nucleotide sequence ID" value="NZ_CP022163.1"/>
</dbReference>
<keyword evidence="3" id="KW-1185">Reference proteome</keyword>
<dbReference type="EMBL" id="CP022163">
    <property type="protein sequence ID" value="ATB30479.1"/>
    <property type="molecule type" value="Genomic_DNA"/>
</dbReference>
<protein>
    <recommendedName>
        <fullName evidence="4">Zinc-finger domain-containing protein</fullName>
    </recommendedName>
</protein>
<dbReference type="OrthoDB" id="5512245at2"/>
<accession>A0A250IF65</accession>
<name>A0A250IF65_9BACT</name>
<feature type="transmembrane region" description="Helical" evidence="1">
    <location>
        <begin position="94"/>
        <end position="113"/>
    </location>
</feature>
<evidence type="ECO:0000256" key="1">
    <source>
        <dbReference type="SAM" id="Phobius"/>
    </source>
</evidence>
<dbReference type="AlphaFoldDB" id="A0A250IF65"/>
<evidence type="ECO:0000313" key="3">
    <source>
        <dbReference type="Proteomes" id="UP000217289"/>
    </source>
</evidence>
<evidence type="ECO:0000313" key="2">
    <source>
        <dbReference type="EMBL" id="ATB30479.1"/>
    </source>
</evidence>
<dbReference type="KEGG" id="mbd:MEBOL_003940"/>
<keyword evidence="1" id="KW-1133">Transmembrane helix</keyword>
<organism evidence="2 3">
    <name type="scientific">Melittangium boletus DSM 14713</name>
    <dbReference type="NCBI Taxonomy" id="1294270"/>
    <lineage>
        <taxon>Bacteria</taxon>
        <taxon>Pseudomonadati</taxon>
        <taxon>Myxococcota</taxon>
        <taxon>Myxococcia</taxon>
        <taxon>Myxococcales</taxon>
        <taxon>Cystobacterineae</taxon>
        <taxon>Archangiaceae</taxon>
        <taxon>Melittangium</taxon>
    </lineage>
</organism>
<dbReference type="Proteomes" id="UP000217289">
    <property type="component" value="Chromosome"/>
</dbReference>
<evidence type="ECO:0008006" key="4">
    <source>
        <dbReference type="Google" id="ProtNLM"/>
    </source>
</evidence>
<keyword evidence="1" id="KW-0812">Transmembrane</keyword>
<reference evidence="2 3" key="1">
    <citation type="submission" date="2017-06" db="EMBL/GenBank/DDBJ databases">
        <authorList>
            <person name="Kim H.J."/>
            <person name="Triplett B.A."/>
        </authorList>
    </citation>
    <scope>NUCLEOTIDE SEQUENCE [LARGE SCALE GENOMIC DNA]</scope>
    <source>
        <strain evidence="2 3">DSM 14713</strain>
    </source>
</reference>